<dbReference type="EMBL" id="KK088458">
    <property type="protein sequence ID" value="EYE90501.1"/>
    <property type="molecule type" value="Genomic_DNA"/>
</dbReference>
<dbReference type="STRING" id="1388766.A0A017S0Z3"/>
<name>A0A017S0Z3_ASPRC</name>
<dbReference type="GeneID" id="63702625"/>
<sequence length="134" mass="15112">MEIHVVTKTNNRAHATVSVEKSSYPGLPSDSVRVQPVVLSLASNNLSYARFGYNLNWYDYPFQTEKLIQPLSCISIGGMHTQFANPHQHHTTTIHNGESSRPRDMALSSNLGSHYYIPGHSSSDTSRWRLLLWT</sequence>
<reference evidence="2" key="1">
    <citation type="journal article" date="2014" name="Nat. Commun.">
        <title>Genomic adaptations of the halophilic Dead Sea filamentous fungus Eurotium rubrum.</title>
        <authorList>
            <person name="Kis-Papo T."/>
            <person name="Weig A.R."/>
            <person name="Riley R."/>
            <person name="Persoh D."/>
            <person name="Salamov A."/>
            <person name="Sun H."/>
            <person name="Lipzen A."/>
            <person name="Wasser S.P."/>
            <person name="Rambold G."/>
            <person name="Grigoriev I.V."/>
            <person name="Nevo E."/>
        </authorList>
    </citation>
    <scope>NUCLEOTIDE SEQUENCE [LARGE SCALE GENOMIC DNA]</scope>
    <source>
        <strain evidence="2">CBS 135680</strain>
    </source>
</reference>
<gene>
    <name evidence="1" type="ORF">EURHEDRAFT_549320</name>
</gene>
<accession>A0A017S0Z3</accession>
<dbReference type="Proteomes" id="UP000019804">
    <property type="component" value="Unassembled WGS sequence"/>
</dbReference>
<dbReference type="OrthoDB" id="192702at2759"/>
<dbReference type="RefSeq" id="XP_040634191.1">
    <property type="nucleotide sequence ID" value="XM_040787501.1"/>
</dbReference>
<dbReference type="AlphaFoldDB" id="A0A017S0Z3"/>
<dbReference type="HOGENOM" id="CLU_1895753_0_0_1"/>
<evidence type="ECO:0000313" key="2">
    <source>
        <dbReference type="Proteomes" id="UP000019804"/>
    </source>
</evidence>
<evidence type="ECO:0000313" key="1">
    <source>
        <dbReference type="EMBL" id="EYE90501.1"/>
    </source>
</evidence>
<keyword evidence="2" id="KW-1185">Reference proteome</keyword>
<proteinExistence type="predicted"/>
<organism evidence="1 2">
    <name type="scientific">Aspergillus ruber (strain CBS 135680)</name>
    <dbReference type="NCBI Taxonomy" id="1388766"/>
    <lineage>
        <taxon>Eukaryota</taxon>
        <taxon>Fungi</taxon>
        <taxon>Dikarya</taxon>
        <taxon>Ascomycota</taxon>
        <taxon>Pezizomycotina</taxon>
        <taxon>Eurotiomycetes</taxon>
        <taxon>Eurotiomycetidae</taxon>
        <taxon>Eurotiales</taxon>
        <taxon>Aspergillaceae</taxon>
        <taxon>Aspergillus</taxon>
        <taxon>Aspergillus subgen. Aspergillus</taxon>
    </lineage>
</organism>
<protein>
    <submittedName>
        <fullName evidence="1">Uncharacterized protein</fullName>
    </submittedName>
</protein>